<evidence type="ECO:0000256" key="7">
    <source>
        <dbReference type="ARBA" id="ARBA00023098"/>
    </source>
</evidence>
<dbReference type="Gene3D" id="3.90.180.10">
    <property type="entry name" value="Medium-chain alcohol dehydrogenases, catalytic domain"/>
    <property type="match status" value="1"/>
</dbReference>
<dbReference type="AlphaFoldDB" id="A0A934R3M9"/>
<dbReference type="InterPro" id="IPR020843">
    <property type="entry name" value="ER"/>
</dbReference>
<evidence type="ECO:0000259" key="11">
    <source>
        <dbReference type="SMART" id="SM00829"/>
    </source>
</evidence>
<evidence type="ECO:0000313" key="13">
    <source>
        <dbReference type="Proteomes" id="UP000600139"/>
    </source>
</evidence>
<evidence type="ECO:0000256" key="4">
    <source>
        <dbReference type="ARBA" id="ARBA00022857"/>
    </source>
</evidence>
<evidence type="ECO:0000256" key="9">
    <source>
        <dbReference type="ARBA" id="ARBA00038963"/>
    </source>
</evidence>
<evidence type="ECO:0000256" key="6">
    <source>
        <dbReference type="ARBA" id="ARBA00023002"/>
    </source>
</evidence>
<keyword evidence="5" id="KW-0809">Transit peptide</keyword>
<proteinExistence type="inferred from homology"/>
<dbReference type="Pfam" id="PF00107">
    <property type="entry name" value="ADH_zinc_N"/>
    <property type="match status" value="1"/>
</dbReference>
<feature type="domain" description="Enoyl reductase (ER)" evidence="11">
    <location>
        <begin position="20"/>
        <end position="332"/>
    </location>
</feature>
<dbReference type="PANTHER" id="PTHR43981">
    <property type="entry name" value="ENOYL-[ACYL-CARRIER-PROTEIN] REDUCTASE, MITOCHONDRIAL"/>
    <property type="match status" value="1"/>
</dbReference>
<comment type="catalytic activity">
    <reaction evidence="10">
        <text>a 2,3-saturated acyl-[ACP] + NADP(+) = a (2E)-enoyl-[ACP] + NADPH + H(+)</text>
        <dbReference type="Rhea" id="RHEA:22564"/>
        <dbReference type="Rhea" id="RHEA-COMP:9925"/>
        <dbReference type="Rhea" id="RHEA-COMP:9926"/>
        <dbReference type="ChEBI" id="CHEBI:15378"/>
        <dbReference type="ChEBI" id="CHEBI:57783"/>
        <dbReference type="ChEBI" id="CHEBI:58349"/>
        <dbReference type="ChEBI" id="CHEBI:78784"/>
        <dbReference type="ChEBI" id="CHEBI:78785"/>
        <dbReference type="EC" id="1.3.1.104"/>
    </reaction>
</comment>
<dbReference type="GO" id="GO:0141148">
    <property type="term" value="F:enoyl-[acyl-carrier-protein] reductase (NADPH) activity"/>
    <property type="evidence" value="ECO:0007669"/>
    <property type="project" value="UniProtKB-EC"/>
</dbReference>
<dbReference type="InterPro" id="IPR011032">
    <property type="entry name" value="GroES-like_sf"/>
</dbReference>
<evidence type="ECO:0000313" key="12">
    <source>
        <dbReference type="EMBL" id="MBK1814624.1"/>
    </source>
</evidence>
<keyword evidence="3" id="KW-0276">Fatty acid metabolism</keyword>
<keyword evidence="4" id="KW-0521">NADP</keyword>
<dbReference type="Proteomes" id="UP000600139">
    <property type="component" value="Unassembled WGS sequence"/>
</dbReference>
<sequence length="334" mass="35572">MEDDDSTSLGKQLVFRETGAPAEVLGMETDILISRSPEPGDVLVRILAAPLNPADLNTVEGTYGVKPPLPATPGIEGCGVVEASGSPDFSPGDRVIFLRRASTWASHTSVPGDVLFKLPSAIDPLQAAMLKVNPATAWQLLHGFTALEKGDFIVQNVGNSAVGRCVIQLARDLGIRTISFVRRESLFGELTALGADHVFLDDESGPVAAKEVMAGANAALAFNAVGGESALRLMKLLREGGTHITYGAMGRKPVTIPNGLLIFRGIEIRGLWVTRWIENAPLEEVRAVYQDLAARVAAGTLVQPVDSTFPLEDFQTALARLDAPERSGKVLFVP</sequence>
<keyword evidence="2" id="KW-0444">Lipid biosynthesis</keyword>
<name>A0A934R3M9_9BACT</name>
<dbReference type="RefSeq" id="WP_200349581.1">
    <property type="nucleotide sequence ID" value="NZ_BAABHZ010000010.1"/>
</dbReference>
<dbReference type="InterPro" id="IPR013149">
    <property type="entry name" value="ADH-like_C"/>
</dbReference>
<evidence type="ECO:0000256" key="2">
    <source>
        <dbReference type="ARBA" id="ARBA00022516"/>
    </source>
</evidence>
<evidence type="ECO:0000256" key="10">
    <source>
        <dbReference type="ARBA" id="ARBA00048843"/>
    </source>
</evidence>
<keyword evidence="6" id="KW-0560">Oxidoreductase</keyword>
<comment type="similarity">
    <text evidence="1">Belongs to the zinc-containing alcohol dehydrogenase family. Quinone oxidoreductase subfamily.</text>
</comment>
<evidence type="ECO:0000256" key="5">
    <source>
        <dbReference type="ARBA" id="ARBA00022946"/>
    </source>
</evidence>
<accession>A0A934R3M9</accession>
<dbReference type="EMBL" id="JAENIK010000004">
    <property type="protein sequence ID" value="MBK1814624.1"/>
    <property type="molecule type" value="Genomic_DNA"/>
</dbReference>
<dbReference type="SMART" id="SM00829">
    <property type="entry name" value="PKS_ER"/>
    <property type="match status" value="1"/>
</dbReference>
<dbReference type="SUPFAM" id="SSF50129">
    <property type="entry name" value="GroES-like"/>
    <property type="match status" value="1"/>
</dbReference>
<dbReference type="PANTHER" id="PTHR43981:SF2">
    <property type="entry name" value="ENOYL-[ACYL-CARRIER-PROTEIN] REDUCTASE, MITOCHONDRIAL"/>
    <property type="match status" value="1"/>
</dbReference>
<dbReference type="Pfam" id="PF08240">
    <property type="entry name" value="ADH_N"/>
    <property type="match status" value="1"/>
</dbReference>
<dbReference type="GO" id="GO:0006633">
    <property type="term" value="P:fatty acid biosynthetic process"/>
    <property type="evidence" value="ECO:0007669"/>
    <property type="project" value="UniProtKB-KW"/>
</dbReference>
<dbReference type="InterPro" id="IPR051034">
    <property type="entry name" value="Mito_Enoyl-ACP_Reductase"/>
</dbReference>
<keyword evidence="8" id="KW-0275">Fatty acid biosynthesis</keyword>
<evidence type="ECO:0000256" key="1">
    <source>
        <dbReference type="ARBA" id="ARBA00010371"/>
    </source>
</evidence>
<gene>
    <name evidence="12" type="ORF">JIN84_03305</name>
</gene>
<keyword evidence="7" id="KW-0443">Lipid metabolism</keyword>
<evidence type="ECO:0000256" key="8">
    <source>
        <dbReference type="ARBA" id="ARBA00023160"/>
    </source>
</evidence>
<keyword evidence="13" id="KW-1185">Reference proteome</keyword>
<dbReference type="CDD" id="cd08290">
    <property type="entry name" value="ETR"/>
    <property type="match status" value="1"/>
</dbReference>
<dbReference type="InterPro" id="IPR036291">
    <property type="entry name" value="NAD(P)-bd_dom_sf"/>
</dbReference>
<dbReference type="InterPro" id="IPR013154">
    <property type="entry name" value="ADH-like_N"/>
</dbReference>
<dbReference type="SUPFAM" id="SSF51735">
    <property type="entry name" value="NAD(P)-binding Rossmann-fold domains"/>
    <property type="match status" value="1"/>
</dbReference>
<organism evidence="12 13">
    <name type="scientific">Luteolibacter yonseiensis</name>
    <dbReference type="NCBI Taxonomy" id="1144680"/>
    <lineage>
        <taxon>Bacteria</taxon>
        <taxon>Pseudomonadati</taxon>
        <taxon>Verrucomicrobiota</taxon>
        <taxon>Verrucomicrobiia</taxon>
        <taxon>Verrucomicrobiales</taxon>
        <taxon>Verrucomicrobiaceae</taxon>
        <taxon>Luteolibacter</taxon>
    </lineage>
</organism>
<reference evidence="12" key="1">
    <citation type="submission" date="2021-01" db="EMBL/GenBank/DDBJ databases">
        <title>Modified the classification status of verrucomicrobia.</title>
        <authorList>
            <person name="Feng X."/>
        </authorList>
    </citation>
    <scope>NUCLEOTIDE SEQUENCE</scope>
    <source>
        <strain evidence="12">JCM 18052</strain>
    </source>
</reference>
<evidence type="ECO:0000256" key="3">
    <source>
        <dbReference type="ARBA" id="ARBA00022832"/>
    </source>
</evidence>
<dbReference type="Gene3D" id="3.40.50.720">
    <property type="entry name" value="NAD(P)-binding Rossmann-like Domain"/>
    <property type="match status" value="1"/>
</dbReference>
<comment type="caution">
    <text evidence="12">The sequence shown here is derived from an EMBL/GenBank/DDBJ whole genome shotgun (WGS) entry which is preliminary data.</text>
</comment>
<protein>
    <recommendedName>
        <fullName evidence="9">enoyl-[acyl-carrier-protein] reductase</fullName>
        <ecNumber evidence="9">1.3.1.104</ecNumber>
    </recommendedName>
</protein>
<dbReference type="EC" id="1.3.1.104" evidence="9"/>